<dbReference type="CDD" id="cd10456">
    <property type="entry name" value="GIY-YIG_UPF0213"/>
    <property type="match status" value="1"/>
</dbReference>
<sequence length="137" mass="15205">MLLSQIANQMGVIGQDKLLAVHRRVKRAKLPGTFFWEMIAMSQQWQLYIVRTAKGSLYTGITTDVVRRVAQHQSGRGARALRGKGPLDLVFHCDAGDRASASRLEYQVKQLTRQQKLLLVAGQPGCLESWLGITAGD</sequence>
<dbReference type="Proteomes" id="UP000254640">
    <property type="component" value="Unassembled WGS sequence"/>
</dbReference>
<protein>
    <submittedName>
        <fullName evidence="3">GIY-YIG nuclease superfamily protein</fullName>
    </submittedName>
</protein>
<feature type="domain" description="GIY-YIG" evidence="2">
    <location>
        <begin position="43"/>
        <end position="119"/>
    </location>
</feature>
<name>A0A379AMF7_ENTAG</name>
<dbReference type="PROSITE" id="PS50164">
    <property type="entry name" value="GIY_YIG"/>
    <property type="match status" value="1"/>
</dbReference>
<dbReference type="InterPro" id="IPR035901">
    <property type="entry name" value="GIY-YIG_endonuc_sf"/>
</dbReference>
<dbReference type="InterPro" id="IPR000305">
    <property type="entry name" value="GIY-YIG_endonuc"/>
</dbReference>
<dbReference type="InterPro" id="IPR050190">
    <property type="entry name" value="UPF0213_domain"/>
</dbReference>
<comment type="similarity">
    <text evidence="1">Belongs to the UPF0213 family.</text>
</comment>
<dbReference type="EMBL" id="UGSO01000001">
    <property type="protein sequence ID" value="SUB18708.1"/>
    <property type="molecule type" value="Genomic_DNA"/>
</dbReference>
<reference evidence="3 4" key="1">
    <citation type="submission" date="2018-06" db="EMBL/GenBank/DDBJ databases">
        <authorList>
            <consortium name="Pathogen Informatics"/>
            <person name="Doyle S."/>
        </authorList>
    </citation>
    <scope>NUCLEOTIDE SEQUENCE [LARGE SCALE GENOMIC DNA]</scope>
    <source>
        <strain evidence="3 4">NCTC9381</strain>
    </source>
</reference>
<dbReference type="PANTHER" id="PTHR34477">
    <property type="entry name" value="UPF0213 PROTEIN YHBQ"/>
    <property type="match status" value="1"/>
</dbReference>
<dbReference type="Gene3D" id="3.40.1440.10">
    <property type="entry name" value="GIY-YIG endonuclease"/>
    <property type="match status" value="1"/>
</dbReference>
<evidence type="ECO:0000313" key="4">
    <source>
        <dbReference type="Proteomes" id="UP000254640"/>
    </source>
</evidence>
<dbReference type="Pfam" id="PF01541">
    <property type="entry name" value="GIY-YIG"/>
    <property type="match status" value="1"/>
</dbReference>
<dbReference type="STRING" id="549.BEE12_09375"/>
<dbReference type="SUPFAM" id="SSF82771">
    <property type="entry name" value="GIY-YIG endonuclease"/>
    <property type="match status" value="1"/>
</dbReference>
<dbReference type="PANTHER" id="PTHR34477:SF1">
    <property type="entry name" value="UPF0213 PROTEIN YHBQ"/>
    <property type="match status" value="1"/>
</dbReference>
<evidence type="ECO:0000259" key="2">
    <source>
        <dbReference type="PROSITE" id="PS50164"/>
    </source>
</evidence>
<evidence type="ECO:0000313" key="3">
    <source>
        <dbReference type="EMBL" id="SUB18708.1"/>
    </source>
</evidence>
<gene>
    <name evidence="3" type="ORF">NCTC9381_04674</name>
</gene>
<organism evidence="3 4">
    <name type="scientific">Enterobacter agglomerans</name>
    <name type="common">Erwinia herbicola</name>
    <name type="synonym">Pantoea agglomerans</name>
    <dbReference type="NCBI Taxonomy" id="549"/>
    <lineage>
        <taxon>Bacteria</taxon>
        <taxon>Pseudomonadati</taxon>
        <taxon>Pseudomonadota</taxon>
        <taxon>Gammaproteobacteria</taxon>
        <taxon>Enterobacterales</taxon>
        <taxon>Erwiniaceae</taxon>
        <taxon>Pantoea</taxon>
        <taxon>Pantoea agglomerans group</taxon>
    </lineage>
</organism>
<accession>A0A379AMF7</accession>
<dbReference type="AlphaFoldDB" id="A0A379AMF7"/>
<proteinExistence type="inferred from homology"/>
<keyword evidence="4" id="KW-1185">Reference proteome</keyword>
<evidence type="ECO:0000256" key="1">
    <source>
        <dbReference type="ARBA" id="ARBA00007435"/>
    </source>
</evidence>